<reference evidence="1 2" key="2">
    <citation type="journal article" date="2022" name="Mol. Ecol. Resour.">
        <title>The genomes of chicory, endive, great burdock and yacon provide insights into Asteraceae paleo-polyploidization history and plant inulin production.</title>
        <authorList>
            <person name="Fan W."/>
            <person name="Wang S."/>
            <person name="Wang H."/>
            <person name="Wang A."/>
            <person name="Jiang F."/>
            <person name="Liu H."/>
            <person name="Zhao H."/>
            <person name="Xu D."/>
            <person name="Zhang Y."/>
        </authorList>
    </citation>
    <scope>NUCLEOTIDE SEQUENCE [LARGE SCALE GENOMIC DNA]</scope>
    <source>
        <strain evidence="2">cv. Yunnan</strain>
        <tissue evidence="1">Leaves</tissue>
    </source>
</reference>
<proteinExistence type="predicted"/>
<accession>A0ACB9J7A3</accession>
<protein>
    <submittedName>
        <fullName evidence="1">Uncharacterized protein</fullName>
    </submittedName>
</protein>
<sequence length="150" mass="17289">MYPVQIYESEVGVVVSSPRFLIHFPVSVNAGQTWSIRVKDGQRQKRRPRKRSGCETESNGSSNERVHVRVVSKAHARGYNRTLTYKSFIFHKTNERRTRDEIGEKSGENKESKKLEVIGEDMKKNTSTIGFPDHLVDMLCIITIYQDFVI</sequence>
<organism evidence="1 2">
    <name type="scientific">Smallanthus sonchifolius</name>
    <dbReference type="NCBI Taxonomy" id="185202"/>
    <lineage>
        <taxon>Eukaryota</taxon>
        <taxon>Viridiplantae</taxon>
        <taxon>Streptophyta</taxon>
        <taxon>Embryophyta</taxon>
        <taxon>Tracheophyta</taxon>
        <taxon>Spermatophyta</taxon>
        <taxon>Magnoliopsida</taxon>
        <taxon>eudicotyledons</taxon>
        <taxon>Gunneridae</taxon>
        <taxon>Pentapetalae</taxon>
        <taxon>asterids</taxon>
        <taxon>campanulids</taxon>
        <taxon>Asterales</taxon>
        <taxon>Asteraceae</taxon>
        <taxon>Asteroideae</taxon>
        <taxon>Heliantheae alliance</taxon>
        <taxon>Millerieae</taxon>
        <taxon>Smallanthus</taxon>
    </lineage>
</organism>
<comment type="caution">
    <text evidence="1">The sequence shown here is derived from an EMBL/GenBank/DDBJ whole genome shotgun (WGS) entry which is preliminary data.</text>
</comment>
<keyword evidence="2" id="KW-1185">Reference proteome</keyword>
<dbReference type="Proteomes" id="UP001056120">
    <property type="component" value="Linkage Group LG05"/>
</dbReference>
<reference evidence="2" key="1">
    <citation type="journal article" date="2022" name="Mol. Ecol. Resour.">
        <title>The genomes of chicory, endive, great burdock and yacon provide insights into Asteraceae palaeo-polyploidization history and plant inulin production.</title>
        <authorList>
            <person name="Fan W."/>
            <person name="Wang S."/>
            <person name="Wang H."/>
            <person name="Wang A."/>
            <person name="Jiang F."/>
            <person name="Liu H."/>
            <person name="Zhao H."/>
            <person name="Xu D."/>
            <person name="Zhang Y."/>
        </authorList>
    </citation>
    <scope>NUCLEOTIDE SEQUENCE [LARGE SCALE GENOMIC DNA]</scope>
    <source>
        <strain evidence="2">cv. Yunnan</strain>
    </source>
</reference>
<evidence type="ECO:0000313" key="1">
    <source>
        <dbReference type="EMBL" id="KAI3816064.1"/>
    </source>
</evidence>
<dbReference type="EMBL" id="CM042022">
    <property type="protein sequence ID" value="KAI3816064.1"/>
    <property type="molecule type" value="Genomic_DNA"/>
</dbReference>
<name>A0ACB9J7A3_9ASTR</name>
<gene>
    <name evidence="1" type="ORF">L1987_15749</name>
</gene>
<evidence type="ECO:0000313" key="2">
    <source>
        <dbReference type="Proteomes" id="UP001056120"/>
    </source>
</evidence>